<dbReference type="InParanoid" id="A0A423XI01"/>
<evidence type="ECO:0000313" key="3">
    <source>
        <dbReference type="Proteomes" id="UP000285146"/>
    </source>
</evidence>
<dbReference type="EMBL" id="LKEB01000007">
    <property type="protein sequence ID" value="ROW15971.1"/>
    <property type="molecule type" value="Genomic_DNA"/>
</dbReference>
<sequence>MGSGSKIAQDIKAGIKGIHGAGEAIRGETLQATDELFDNSNKHTETETSKLKNEAIAEKGKRDYRNADDLIGKHHGVASTTATTDASTNTVRGSQGTAAPVATGRAGDEYVSSSRVGA</sequence>
<protein>
    <submittedName>
        <fullName evidence="2">Uncharacterized protein</fullName>
    </submittedName>
</protein>
<accession>A0A423XI01</accession>
<keyword evidence="3" id="KW-1185">Reference proteome</keyword>
<comment type="caution">
    <text evidence="2">The sequence shown here is derived from an EMBL/GenBank/DDBJ whole genome shotgun (WGS) entry which is preliminary data.</text>
</comment>
<reference evidence="2 3" key="1">
    <citation type="submission" date="2015-09" db="EMBL/GenBank/DDBJ databases">
        <title>Host preference determinants of Valsa canker pathogens revealed by comparative genomics.</title>
        <authorList>
            <person name="Yin Z."/>
            <person name="Huang L."/>
        </authorList>
    </citation>
    <scope>NUCLEOTIDE SEQUENCE [LARGE SCALE GENOMIC DNA]</scope>
    <source>
        <strain evidence="2 3">SXYLt</strain>
    </source>
</reference>
<dbReference type="Proteomes" id="UP000285146">
    <property type="component" value="Unassembled WGS sequence"/>
</dbReference>
<evidence type="ECO:0000313" key="2">
    <source>
        <dbReference type="EMBL" id="ROW15971.1"/>
    </source>
</evidence>
<dbReference type="OrthoDB" id="4779541at2759"/>
<gene>
    <name evidence="2" type="ORF">VPNG_02581</name>
</gene>
<proteinExistence type="predicted"/>
<organism evidence="2 3">
    <name type="scientific">Cytospora leucostoma</name>
    <dbReference type="NCBI Taxonomy" id="1230097"/>
    <lineage>
        <taxon>Eukaryota</taxon>
        <taxon>Fungi</taxon>
        <taxon>Dikarya</taxon>
        <taxon>Ascomycota</taxon>
        <taxon>Pezizomycotina</taxon>
        <taxon>Sordariomycetes</taxon>
        <taxon>Sordariomycetidae</taxon>
        <taxon>Diaporthales</taxon>
        <taxon>Cytosporaceae</taxon>
        <taxon>Cytospora</taxon>
    </lineage>
</organism>
<dbReference type="AlphaFoldDB" id="A0A423XI01"/>
<name>A0A423XI01_9PEZI</name>
<feature type="region of interest" description="Disordered" evidence="1">
    <location>
        <begin position="75"/>
        <end position="118"/>
    </location>
</feature>
<feature type="compositionally biased region" description="Low complexity" evidence="1">
    <location>
        <begin position="78"/>
        <end position="90"/>
    </location>
</feature>
<evidence type="ECO:0000256" key="1">
    <source>
        <dbReference type="SAM" id="MobiDB-lite"/>
    </source>
</evidence>